<dbReference type="Proteomes" id="UP000071778">
    <property type="component" value="Chromosome"/>
</dbReference>
<dbReference type="PANTHER" id="PTHR13789:SF309">
    <property type="entry name" value="PUTATIVE (AFU_ORTHOLOGUE AFUA_6G14510)-RELATED"/>
    <property type="match status" value="1"/>
</dbReference>
<dbReference type="PATRIC" id="fig|279058.17.peg.418"/>
<dbReference type="EMBL" id="CP013235">
    <property type="protein sequence ID" value="AMP08205.1"/>
    <property type="molecule type" value="Genomic_DNA"/>
</dbReference>
<dbReference type="PANTHER" id="PTHR13789">
    <property type="entry name" value="MONOOXYGENASE"/>
    <property type="match status" value="1"/>
</dbReference>
<dbReference type="Gene3D" id="3.50.50.60">
    <property type="entry name" value="FAD/NAD(P)-binding domain"/>
    <property type="match status" value="1"/>
</dbReference>
<dbReference type="Pfam" id="PF01494">
    <property type="entry name" value="FAD_binding_3"/>
    <property type="match status" value="1"/>
</dbReference>
<evidence type="ECO:0000256" key="2">
    <source>
        <dbReference type="ARBA" id="ARBA00023033"/>
    </source>
</evidence>
<keyword evidence="1" id="KW-0560">Oxidoreductase</keyword>
<organism evidence="4 5">
    <name type="scientific">Collimonas arenae</name>
    <dbReference type="NCBI Taxonomy" id="279058"/>
    <lineage>
        <taxon>Bacteria</taxon>
        <taxon>Pseudomonadati</taxon>
        <taxon>Pseudomonadota</taxon>
        <taxon>Betaproteobacteria</taxon>
        <taxon>Burkholderiales</taxon>
        <taxon>Oxalobacteraceae</taxon>
        <taxon>Collimonas</taxon>
    </lineage>
</organism>
<dbReference type="OrthoDB" id="8591538at2"/>
<evidence type="ECO:0000256" key="1">
    <source>
        <dbReference type="ARBA" id="ARBA00023002"/>
    </source>
</evidence>
<dbReference type="PRINTS" id="PR00420">
    <property type="entry name" value="RNGMNOXGNASE"/>
</dbReference>
<evidence type="ECO:0000313" key="4">
    <source>
        <dbReference type="EMBL" id="AMP08205.1"/>
    </source>
</evidence>
<dbReference type="Gene3D" id="3.30.9.10">
    <property type="entry name" value="D-Amino Acid Oxidase, subunit A, domain 2"/>
    <property type="match status" value="1"/>
</dbReference>
<feature type="domain" description="FAD-binding" evidence="3">
    <location>
        <begin position="3"/>
        <end position="342"/>
    </location>
</feature>
<evidence type="ECO:0000259" key="3">
    <source>
        <dbReference type="Pfam" id="PF01494"/>
    </source>
</evidence>
<keyword evidence="5" id="KW-1185">Reference proteome</keyword>
<protein>
    <submittedName>
        <fullName evidence="4">FAD binding domain protein</fullName>
    </submittedName>
</protein>
<dbReference type="GO" id="GO:0071949">
    <property type="term" value="F:FAD binding"/>
    <property type="evidence" value="ECO:0007669"/>
    <property type="project" value="InterPro"/>
</dbReference>
<reference evidence="4 5" key="1">
    <citation type="submission" date="2015-11" db="EMBL/GenBank/DDBJ databases">
        <title>Exploring the genomic traits of fungus-feeding bacterial genus Collimonas.</title>
        <authorList>
            <person name="Song C."/>
            <person name="Schmidt R."/>
            <person name="de Jager V."/>
            <person name="Krzyzanowska D."/>
            <person name="Jongedijk E."/>
            <person name="Cankar K."/>
            <person name="Beekwilder J."/>
            <person name="van Veen A."/>
            <person name="de Boer W."/>
            <person name="van Veen J.A."/>
            <person name="Garbeva P."/>
        </authorList>
    </citation>
    <scope>NUCLEOTIDE SEQUENCE [LARGE SCALE GENOMIC DNA]</scope>
    <source>
        <strain evidence="4 5">Ter282</strain>
    </source>
</reference>
<dbReference type="SUPFAM" id="SSF51905">
    <property type="entry name" value="FAD/NAD(P)-binding domain"/>
    <property type="match status" value="1"/>
</dbReference>
<dbReference type="InterPro" id="IPR050493">
    <property type="entry name" value="FAD-dep_Monooxygenase_BioMet"/>
</dbReference>
<accession>A0A127PKM2</accession>
<keyword evidence="2" id="KW-0503">Monooxygenase</keyword>
<dbReference type="AlphaFoldDB" id="A0A127PKM2"/>
<dbReference type="RefSeq" id="WP_061532051.1">
    <property type="nucleotide sequence ID" value="NZ_CP013233.1"/>
</dbReference>
<evidence type="ECO:0000313" key="5">
    <source>
        <dbReference type="Proteomes" id="UP000071778"/>
    </source>
</evidence>
<dbReference type="InterPro" id="IPR002938">
    <property type="entry name" value="FAD-bd"/>
</dbReference>
<name>A0A127PKM2_9BURK</name>
<dbReference type="InterPro" id="IPR036188">
    <property type="entry name" value="FAD/NAD-bd_sf"/>
</dbReference>
<dbReference type="GO" id="GO:0004497">
    <property type="term" value="F:monooxygenase activity"/>
    <property type="evidence" value="ECO:0007669"/>
    <property type="project" value="UniProtKB-KW"/>
</dbReference>
<sequence>MLRIAVVGGGTAGAASALFLARAGHDVTLFERVPQPDAVGAGILLQPTGMHVLAALGLLDPILEHGARSDRLFGTTASGRIVLDVRYRHHDPESFGLGLHRGALFSVLWRALQTAGIQVRTGMEIRRIEQRGGKTLLFALNLQSHETDSAVGEFDCTVIADGTRSQLRAALPIPQKVTAYPWGALWALLPDDGSLQGGLRQWFRHAQQMLGLMPTGFAYQQMNSPVLSLFWSLRADRLQQWQDQGLEAWKKTVLELAPITSVLQHIQRPEQLTFARYADVQMRHWHDGRVVCIGDCAHATSPQLGQGANLALVDAMTLAQCLAEEPKVEQALALYSTRRRTHLRYYQGASKLLTPFFQSDSRIASTLRDIALGPLCRMPIARQQMAMTLSGGKTGWLFGSLRQPNIASFQRPILETE</sequence>
<proteinExistence type="predicted"/>
<gene>
    <name evidence="4" type="ORF">CAter282_0389</name>
</gene>